<dbReference type="SUPFAM" id="SSF57850">
    <property type="entry name" value="RING/U-box"/>
    <property type="match status" value="1"/>
</dbReference>
<evidence type="ECO:0000313" key="17">
    <source>
        <dbReference type="Proteomes" id="UP000000707"/>
    </source>
</evidence>
<evidence type="ECO:0000256" key="13">
    <source>
        <dbReference type="ARBA" id="ARBA00023242"/>
    </source>
</evidence>
<keyword evidence="8" id="KW-0677">Repeat</keyword>
<keyword evidence="12 14" id="KW-0234">DNA repair</keyword>
<evidence type="ECO:0000259" key="15">
    <source>
        <dbReference type="PROSITE" id="PS51698"/>
    </source>
</evidence>
<comment type="pathway">
    <text evidence="2 14">Protein modification; protein ubiquitination.</text>
</comment>
<keyword evidence="5 14" id="KW-0507">mRNA processing</keyword>
<evidence type="ECO:0000256" key="5">
    <source>
        <dbReference type="ARBA" id="ARBA00022664"/>
    </source>
</evidence>
<dbReference type="CDD" id="cd16656">
    <property type="entry name" value="RING-Ubox_PRP19"/>
    <property type="match status" value="1"/>
</dbReference>
<organism evidence="17">
    <name type="scientific">Candida tenuis (strain ATCC 10573 / BCRC 21748 / CBS 615 / JCM 9827 / NBRC 10315 / NRRL Y-1498 / VKM Y-70)</name>
    <name type="common">Yeast</name>
    <name type="synonym">Yamadazyma tenuis</name>
    <dbReference type="NCBI Taxonomy" id="590646"/>
    <lineage>
        <taxon>Eukaryota</taxon>
        <taxon>Fungi</taxon>
        <taxon>Dikarya</taxon>
        <taxon>Ascomycota</taxon>
        <taxon>Saccharomycotina</taxon>
        <taxon>Pichiomycetes</taxon>
        <taxon>Debaryomycetaceae</taxon>
        <taxon>Yamadazyma</taxon>
    </lineage>
</organism>
<dbReference type="GeneID" id="18248809"/>
<dbReference type="InterPro" id="IPR003613">
    <property type="entry name" value="Ubox_domain"/>
</dbReference>
<name>G3B0X5_CANTC</name>
<dbReference type="FunFam" id="3.30.40.10:FF:000027">
    <property type="entry name" value="Pre-mRNA-processing factor 19, putative"/>
    <property type="match status" value="1"/>
</dbReference>
<dbReference type="PROSITE" id="PS51698">
    <property type="entry name" value="U_BOX"/>
    <property type="match status" value="1"/>
</dbReference>
<dbReference type="EMBL" id="GL996515">
    <property type="protein sequence ID" value="EGV64832.1"/>
    <property type="molecule type" value="Genomic_DNA"/>
</dbReference>
<dbReference type="GO" id="GO:0006281">
    <property type="term" value="P:DNA repair"/>
    <property type="evidence" value="ECO:0007669"/>
    <property type="project" value="UniProtKB-KW"/>
</dbReference>
<sequence>MFCALSGEVAKEPVLSPRSGKIFDRKLITTYVSTNNKDPITDEPLGVEELIAINVEDRTVVPPKPPSFNSIPSLLTTFQNEFDSMALEIFSLRKSLHKARQELSSALYNYDAAVKVAANAIKERDDVKTALQELTLSIGNDAMGEEDHENGSNGLDVAVPVQEIEAARQELFQQHKTQKVSLPAADDVSIIFEGDVSIKKYNAFFFDERVQKLLVSSGKETTTLDLVTKTNTVATQKGVVQHVSYIEFEGLVVPVFASKKQIKFEGITIKFRDEIVDIQPHPKLKNIYAVVCTKSWSLNVGDKKCLFVQLDNEYTATTGSFHVDGALMAIGTTSGTVLVYGVADGSVASTLEIKYPTVDKVQFGLNGYWLFVSSSDKSAHSLQVFDLRNHSVVHTIDFEELNDFAIDQSCSLLLTCNSKEISFHKYTKKGKTWNDFFKSVEVESTRNLVITKFENGVIHGVQLGDSIKNFKIEFN</sequence>
<dbReference type="GO" id="GO:0071006">
    <property type="term" value="C:U2-type catalytic step 1 spliceosome"/>
    <property type="evidence" value="ECO:0007669"/>
    <property type="project" value="TreeGrafter"/>
</dbReference>
<evidence type="ECO:0000256" key="8">
    <source>
        <dbReference type="ARBA" id="ARBA00022737"/>
    </source>
</evidence>
<dbReference type="Gene3D" id="3.30.40.10">
    <property type="entry name" value="Zinc/RING finger domain, C3HC4 (zinc finger)"/>
    <property type="match status" value="1"/>
</dbReference>
<dbReference type="InterPro" id="IPR013083">
    <property type="entry name" value="Znf_RING/FYVE/PHD"/>
</dbReference>
<comment type="subunit">
    <text evidence="14">Homotetramer.</text>
</comment>
<feature type="domain" description="U-box" evidence="15">
    <location>
        <begin position="1"/>
        <end position="81"/>
    </location>
</feature>
<dbReference type="AlphaFoldDB" id="G3B0X5"/>
<keyword evidence="4" id="KW-0853">WD repeat</keyword>
<comment type="subcellular location">
    <subcellularLocation>
        <location evidence="1 14">Nucleus</location>
    </subcellularLocation>
</comment>
<keyword evidence="7 14" id="KW-0747">Spliceosome</keyword>
<dbReference type="InterPro" id="IPR036322">
    <property type="entry name" value="WD40_repeat_dom_sf"/>
</dbReference>
<evidence type="ECO:0000256" key="6">
    <source>
        <dbReference type="ARBA" id="ARBA00022679"/>
    </source>
</evidence>
<evidence type="ECO:0000313" key="16">
    <source>
        <dbReference type="EMBL" id="EGV64832.1"/>
    </source>
</evidence>
<dbReference type="GO" id="GO:0061630">
    <property type="term" value="F:ubiquitin protein ligase activity"/>
    <property type="evidence" value="ECO:0007669"/>
    <property type="project" value="UniProtKB-UniRule"/>
</dbReference>
<evidence type="ECO:0000256" key="4">
    <source>
        <dbReference type="ARBA" id="ARBA00022574"/>
    </source>
</evidence>
<keyword evidence="6 14" id="KW-0808">Transferase</keyword>
<keyword evidence="10 14" id="KW-0833">Ubl conjugation pathway</keyword>
<keyword evidence="11 14" id="KW-0508">mRNA splicing</keyword>
<dbReference type="HOGENOM" id="CLU_023894_0_1_1"/>
<evidence type="ECO:0000256" key="7">
    <source>
        <dbReference type="ARBA" id="ARBA00022728"/>
    </source>
</evidence>
<comment type="similarity">
    <text evidence="3 14">Belongs to the WD repeat PRP19 family.</text>
</comment>
<evidence type="ECO:0000256" key="11">
    <source>
        <dbReference type="ARBA" id="ARBA00023187"/>
    </source>
</evidence>
<evidence type="ECO:0000256" key="14">
    <source>
        <dbReference type="RuleBase" id="RU367101"/>
    </source>
</evidence>
<dbReference type="InterPro" id="IPR015943">
    <property type="entry name" value="WD40/YVTN_repeat-like_dom_sf"/>
</dbReference>
<dbReference type="Pfam" id="PF08606">
    <property type="entry name" value="Prp19"/>
    <property type="match status" value="1"/>
</dbReference>
<dbReference type="Gene3D" id="2.130.10.10">
    <property type="entry name" value="YVTN repeat-like/Quinoprotein amine dehydrogenase"/>
    <property type="match status" value="1"/>
</dbReference>
<dbReference type="UniPathway" id="UPA00143"/>
<dbReference type="InterPro" id="IPR038959">
    <property type="entry name" value="Prp19"/>
</dbReference>
<dbReference type="GO" id="GO:0000974">
    <property type="term" value="C:Prp19 complex"/>
    <property type="evidence" value="ECO:0007669"/>
    <property type="project" value="UniProtKB-UniRule"/>
</dbReference>
<dbReference type="KEGG" id="cten:18248809"/>
<evidence type="ECO:0000256" key="3">
    <source>
        <dbReference type="ARBA" id="ARBA00006388"/>
    </source>
</evidence>
<proteinExistence type="inferred from homology"/>
<evidence type="ECO:0000256" key="1">
    <source>
        <dbReference type="ARBA" id="ARBA00004123"/>
    </source>
</evidence>
<keyword evidence="13 14" id="KW-0539">Nucleus</keyword>
<comment type="catalytic activity">
    <reaction evidence="14">
        <text>S-ubiquitinyl-[E2 ubiquitin-conjugating enzyme]-L-cysteine + [acceptor protein]-L-lysine = [E2 ubiquitin-conjugating enzyme]-L-cysteine + N(6)-ubiquitinyl-[acceptor protein]-L-lysine.</text>
        <dbReference type="EC" id="2.3.2.27"/>
    </reaction>
</comment>
<dbReference type="Pfam" id="PF04564">
    <property type="entry name" value="U-box"/>
    <property type="match status" value="1"/>
</dbReference>
<evidence type="ECO:0000256" key="12">
    <source>
        <dbReference type="ARBA" id="ARBA00023204"/>
    </source>
</evidence>
<protein>
    <recommendedName>
        <fullName evidence="14">Pre-mRNA-processing factor 19</fullName>
        <ecNumber evidence="14">2.3.2.27</ecNumber>
    </recommendedName>
</protein>
<evidence type="ECO:0000256" key="2">
    <source>
        <dbReference type="ARBA" id="ARBA00004906"/>
    </source>
</evidence>
<dbReference type="STRING" id="590646.G3B0X5"/>
<accession>G3B0X5</accession>
<evidence type="ECO:0000256" key="9">
    <source>
        <dbReference type="ARBA" id="ARBA00022763"/>
    </source>
</evidence>
<dbReference type="GO" id="GO:0005737">
    <property type="term" value="C:cytoplasm"/>
    <property type="evidence" value="ECO:0007669"/>
    <property type="project" value="TreeGrafter"/>
</dbReference>
<dbReference type="eggNOG" id="KOG0289">
    <property type="taxonomic scope" value="Eukaryota"/>
</dbReference>
<dbReference type="Proteomes" id="UP000000707">
    <property type="component" value="Unassembled WGS sequence"/>
</dbReference>
<dbReference type="GO" id="GO:0070534">
    <property type="term" value="P:protein K63-linked ubiquitination"/>
    <property type="evidence" value="ECO:0007669"/>
    <property type="project" value="UniProtKB-UniRule"/>
</dbReference>
<comment type="function">
    <text evidence="14">Ubiquitin-protein ligase which is mainly involved pre-mRNA splicing and DNA repair. Required for pre-mRNA splicing as component of the spliceosome.</text>
</comment>
<dbReference type="SUPFAM" id="SSF50978">
    <property type="entry name" value="WD40 repeat-like"/>
    <property type="match status" value="1"/>
</dbReference>
<reference evidence="16 17" key="1">
    <citation type="journal article" date="2011" name="Proc. Natl. Acad. Sci. U.S.A.">
        <title>Comparative genomics of xylose-fermenting fungi for enhanced biofuel production.</title>
        <authorList>
            <person name="Wohlbach D.J."/>
            <person name="Kuo A."/>
            <person name="Sato T.K."/>
            <person name="Potts K.M."/>
            <person name="Salamov A.A."/>
            <person name="LaButti K.M."/>
            <person name="Sun H."/>
            <person name="Clum A."/>
            <person name="Pangilinan J.L."/>
            <person name="Lindquist E.A."/>
            <person name="Lucas S."/>
            <person name="Lapidus A."/>
            <person name="Jin M."/>
            <person name="Gunawan C."/>
            <person name="Balan V."/>
            <person name="Dale B.E."/>
            <person name="Jeffries T.W."/>
            <person name="Zinkel R."/>
            <person name="Barry K.W."/>
            <person name="Grigoriev I.V."/>
            <person name="Gasch A.P."/>
        </authorList>
    </citation>
    <scope>NUCLEOTIDE SEQUENCE [LARGE SCALE GENOMIC DNA]</scope>
    <source>
        <strain evidence="17">ATCC 10573 / BCRC 21748 / CBS 615 / JCM 9827 / NBRC 10315 / NRRL Y-1498 / VKM Y-70</strain>
    </source>
</reference>
<dbReference type="EC" id="2.3.2.27" evidence="14"/>
<evidence type="ECO:0000256" key="10">
    <source>
        <dbReference type="ARBA" id="ARBA00022786"/>
    </source>
</evidence>
<dbReference type="PANTHER" id="PTHR43995:SF1">
    <property type="entry name" value="PRE-MRNA-PROCESSING FACTOR 19"/>
    <property type="match status" value="1"/>
</dbReference>
<dbReference type="InterPro" id="IPR055340">
    <property type="entry name" value="RING-Ubox_PRP19"/>
</dbReference>
<dbReference type="GO" id="GO:0000398">
    <property type="term" value="P:mRNA splicing, via spliceosome"/>
    <property type="evidence" value="ECO:0007669"/>
    <property type="project" value="InterPro"/>
</dbReference>
<dbReference type="PANTHER" id="PTHR43995">
    <property type="entry name" value="PRE-MRNA-PROCESSING FACTOR 19"/>
    <property type="match status" value="1"/>
</dbReference>
<dbReference type="OrthoDB" id="687049at2759"/>
<gene>
    <name evidence="16" type="ORF">CANTEDRAFT_120859</name>
</gene>
<keyword evidence="9 14" id="KW-0227">DNA damage</keyword>
<keyword evidence="17" id="KW-1185">Reference proteome</keyword>
<dbReference type="SMART" id="SM00504">
    <property type="entry name" value="Ubox"/>
    <property type="match status" value="1"/>
</dbReference>
<dbReference type="InterPro" id="IPR013915">
    <property type="entry name" value="Prp19_cc"/>
</dbReference>
<dbReference type="RefSeq" id="XP_006685638.1">
    <property type="nucleotide sequence ID" value="XM_006685575.1"/>
</dbReference>